<sequence length="264" mass="29369">MDQSYDSSSPRYPSIRPSILLSSLVWLDHPDPIPPCTPDSPALRSTHPAFHCLSSGRTIHGLANRMRRPTKWRTQNTMTFENEVLLNRGPDQELESQNKRLFREVFGSKKNGTIYTCGDKAVEAQEHNPKRQKLNNTCHNNEHDSRRGDKQQDHQYQEENDLTGTCEPSQHMEQDFCPPNPSPRRDKTPPLATKQDPTNDKSVDTTPSEVTAPNEAINISETIITSQTVISGVASSGTAHEVHSTAGQGASDGGADEDDSNWDQ</sequence>
<evidence type="ECO:0000313" key="2">
    <source>
        <dbReference type="EMBL" id="KAK0716539.1"/>
    </source>
</evidence>
<feature type="compositionally biased region" description="Basic and acidic residues" evidence="1">
    <location>
        <begin position="140"/>
        <end position="157"/>
    </location>
</feature>
<feature type="compositionally biased region" description="Polar residues" evidence="1">
    <location>
        <begin position="204"/>
        <end position="238"/>
    </location>
</feature>
<feature type="region of interest" description="Disordered" evidence="1">
    <location>
        <begin position="123"/>
        <end position="264"/>
    </location>
</feature>
<reference evidence="2" key="1">
    <citation type="submission" date="2023-06" db="EMBL/GenBank/DDBJ databases">
        <title>Genome-scale phylogeny and comparative genomics of the fungal order Sordariales.</title>
        <authorList>
            <consortium name="Lawrence Berkeley National Laboratory"/>
            <person name="Hensen N."/>
            <person name="Bonometti L."/>
            <person name="Westerberg I."/>
            <person name="Brannstrom I.O."/>
            <person name="Guillou S."/>
            <person name="Cros-Aarteil S."/>
            <person name="Calhoun S."/>
            <person name="Haridas S."/>
            <person name="Kuo A."/>
            <person name="Mondo S."/>
            <person name="Pangilinan J."/>
            <person name="Riley R."/>
            <person name="Labutti K."/>
            <person name="Andreopoulos B."/>
            <person name="Lipzen A."/>
            <person name="Chen C."/>
            <person name="Yanf M."/>
            <person name="Daum C."/>
            <person name="Ng V."/>
            <person name="Clum A."/>
            <person name="Steindorff A."/>
            <person name="Ohm R."/>
            <person name="Martin F."/>
            <person name="Silar P."/>
            <person name="Natvig D."/>
            <person name="Lalanne C."/>
            <person name="Gautier V."/>
            <person name="Ament-Velasquez S.L."/>
            <person name="Kruys A."/>
            <person name="Hutchinson M.I."/>
            <person name="Powell A.J."/>
            <person name="Barry K."/>
            <person name="Miller A.N."/>
            <person name="Grigoriev I.V."/>
            <person name="Debuchy R."/>
            <person name="Gladieux P."/>
            <person name="Thoren M.H."/>
            <person name="Johannesson H."/>
        </authorList>
    </citation>
    <scope>NUCLEOTIDE SEQUENCE</scope>
    <source>
        <strain evidence="2">CBS 540.89</strain>
    </source>
</reference>
<gene>
    <name evidence="2" type="ORF">B0T21DRAFT_415262</name>
</gene>
<protein>
    <submittedName>
        <fullName evidence="2">Uncharacterized protein</fullName>
    </submittedName>
</protein>
<comment type="caution">
    <text evidence="2">The sequence shown here is derived from an EMBL/GenBank/DDBJ whole genome shotgun (WGS) entry which is preliminary data.</text>
</comment>
<evidence type="ECO:0000256" key="1">
    <source>
        <dbReference type="SAM" id="MobiDB-lite"/>
    </source>
</evidence>
<dbReference type="EMBL" id="JAUKTV010000014">
    <property type="protein sequence ID" value="KAK0716539.1"/>
    <property type="molecule type" value="Genomic_DNA"/>
</dbReference>
<evidence type="ECO:0000313" key="3">
    <source>
        <dbReference type="Proteomes" id="UP001172159"/>
    </source>
</evidence>
<dbReference type="AlphaFoldDB" id="A0AA40DU82"/>
<dbReference type="Proteomes" id="UP001172159">
    <property type="component" value="Unassembled WGS sequence"/>
</dbReference>
<feature type="compositionally biased region" description="Acidic residues" evidence="1">
    <location>
        <begin position="254"/>
        <end position="264"/>
    </location>
</feature>
<name>A0AA40DU82_9PEZI</name>
<organism evidence="2 3">
    <name type="scientific">Apiosordaria backusii</name>
    <dbReference type="NCBI Taxonomy" id="314023"/>
    <lineage>
        <taxon>Eukaryota</taxon>
        <taxon>Fungi</taxon>
        <taxon>Dikarya</taxon>
        <taxon>Ascomycota</taxon>
        <taxon>Pezizomycotina</taxon>
        <taxon>Sordariomycetes</taxon>
        <taxon>Sordariomycetidae</taxon>
        <taxon>Sordariales</taxon>
        <taxon>Lasiosphaeriaceae</taxon>
        <taxon>Apiosordaria</taxon>
    </lineage>
</organism>
<proteinExistence type="predicted"/>
<keyword evidence="3" id="KW-1185">Reference proteome</keyword>
<accession>A0AA40DU82</accession>